<sequence length="293" mass="34204">MAYDAEQILSHFPADISVDIKRYADDSVLEDSRYLFTRRKGKRQFAYCTHCHVESSTKGLRHNESTTCPSCGSRCQVKSSGMGRSKMIDEAYFVYYEKSTLRPDVVMARGFYIVRDYRDSFYNVRTQFLVKGYYLFEMGGSCMLLQNGFYSWRDSCMHAYGWLTECKSVFSLFSRHSSNGWGYNTEKMELDYCYESIAVAVKNTPFQYSTWQDYSGDDDDMVRFFDLYSKYPCIEYLSKLGMGDLVTAKLTGHYTYGAINWRGKTLQKVLRVSLTKQEVQRLSLCVYRLRPCF</sequence>
<keyword evidence="2" id="KW-1185">Reference proteome</keyword>
<organism evidence="1 2">
    <name type="scientific">Sporomusa ovata</name>
    <dbReference type="NCBI Taxonomy" id="2378"/>
    <lineage>
        <taxon>Bacteria</taxon>
        <taxon>Bacillati</taxon>
        <taxon>Bacillota</taxon>
        <taxon>Negativicutes</taxon>
        <taxon>Selenomonadales</taxon>
        <taxon>Sporomusaceae</taxon>
        <taxon>Sporomusa</taxon>
    </lineage>
</organism>
<reference evidence="2" key="1">
    <citation type="submission" date="2015-03" db="EMBL/GenBank/DDBJ databases">
        <authorList>
            <person name="Nijsse Bart"/>
        </authorList>
    </citation>
    <scope>NUCLEOTIDE SEQUENCE [LARGE SCALE GENOMIC DNA]</scope>
</reference>
<dbReference type="AlphaFoldDB" id="A0A0U1KW46"/>
<evidence type="ECO:0000313" key="2">
    <source>
        <dbReference type="Proteomes" id="UP000049855"/>
    </source>
</evidence>
<dbReference type="RefSeq" id="WP_021167463.1">
    <property type="nucleotide sequence ID" value="NZ_CTRP01000004.1"/>
</dbReference>
<accession>A0A0U1KW46</accession>
<evidence type="ECO:0000313" key="1">
    <source>
        <dbReference type="EMBL" id="CQR71359.1"/>
    </source>
</evidence>
<dbReference type="Proteomes" id="UP000049855">
    <property type="component" value="Unassembled WGS sequence"/>
</dbReference>
<name>A0A0U1KW46_9FIRM</name>
<gene>
    <name evidence="1" type="ORF">SpAn4DRAFT_3864</name>
</gene>
<dbReference type="EMBL" id="CTRP01000004">
    <property type="protein sequence ID" value="CQR71359.1"/>
    <property type="molecule type" value="Genomic_DNA"/>
</dbReference>
<protein>
    <submittedName>
        <fullName evidence="1">Uncharacterized protein</fullName>
    </submittedName>
</protein>
<proteinExistence type="predicted"/>